<accession>A0AAX6E0F1</accession>
<sequence>MLELFWWIFSVDYFGWKWVFPGLGHFAGVCWRASQFWVYPGIEEVLPKFLKNYILINFKTGFRK</sequence>
<reference evidence="2" key="1">
    <citation type="journal article" date="2023" name="GigaByte">
        <title>Genome assembly of the bearded iris, Iris pallida Lam.</title>
        <authorList>
            <person name="Bruccoleri R.E."/>
            <person name="Oakeley E.J."/>
            <person name="Faust A.M.E."/>
            <person name="Altorfer M."/>
            <person name="Dessus-Babus S."/>
            <person name="Burckhardt D."/>
            <person name="Oertli M."/>
            <person name="Naumann U."/>
            <person name="Petersen F."/>
            <person name="Wong J."/>
        </authorList>
    </citation>
    <scope>NUCLEOTIDE SEQUENCE</scope>
    <source>
        <strain evidence="2">GSM-AAB239-AS_SAM_17_03QT</strain>
    </source>
</reference>
<dbReference type="EMBL" id="JANAVB010028198">
    <property type="protein sequence ID" value="KAJ6816425.1"/>
    <property type="molecule type" value="Genomic_DNA"/>
</dbReference>
<comment type="caution">
    <text evidence="2">The sequence shown here is derived from an EMBL/GenBank/DDBJ whole genome shotgun (WGS) entry which is preliminary data.</text>
</comment>
<name>A0AAX6E0F1_IRIPA</name>
<dbReference type="EMBL" id="JANAVB010028198">
    <property type="protein sequence ID" value="KAJ6816424.1"/>
    <property type="molecule type" value="Genomic_DNA"/>
</dbReference>
<proteinExistence type="predicted"/>
<dbReference type="AlphaFoldDB" id="A0AAX6E0F1"/>
<dbReference type="EMBL" id="JANAVB010040818">
    <property type="protein sequence ID" value="KAJ6797537.1"/>
    <property type="molecule type" value="Genomic_DNA"/>
</dbReference>
<dbReference type="EMBL" id="JANAVB010040818">
    <property type="protein sequence ID" value="KAJ6797538.1"/>
    <property type="molecule type" value="Genomic_DNA"/>
</dbReference>
<reference evidence="2" key="2">
    <citation type="submission" date="2023-04" db="EMBL/GenBank/DDBJ databases">
        <authorList>
            <person name="Bruccoleri R.E."/>
            <person name="Oakeley E.J."/>
            <person name="Faust A.-M."/>
            <person name="Dessus-Babus S."/>
            <person name="Altorfer M."/>
            <person name="Burckhardt D."/>
            <person name="Oertli M."/>
            <person name="Naumann U."/>
            <person name="Petersen F."/>
            <person name="Wong J."/>
        </authorList>
    </citation>
    <scope>NUCLEOTIDE SEQUENCE</scope>
    <source>
        <strain evidence="2">GSM-AAB239-AS_SAM_17_03QT</strain>
        <tissue evidence="2">Leaf</tissue>
    </source>
</reference>
<dbReference type="Proteomes" id="UP001140949">
    <property type="component" value="Unassembled WGS sequence"/>
</dbReference>
<evidence type="ECO:0000313" key="5">
    <source>
        <dbReference type="Proteomes" id="UP001140949"/>
    </source>
</evidence>
<protein>
    <submittedName>
        <fullName evidence="2">Uncharacterized protein</fullName>
    </submittedName>
</protein>
<keyword evidence="5" id="KW-1185">Reference proteome</keyword>
<evidence type="ECO:0000313" key="1">
    <source>
        <dbReference type="EMBL" id="KAJ6797537.1"/>
    </source>
</evidence>
<evidence type="ECO:0000313" key="2">
    <source>
        <dbReference type="EMBL" id="KAJ6797538.1"/>
    </source>
</evidence>
<organism evidence="2 5">
    <name type="scientific">Iris pallida</name>
    <name type="common">Sweet iris</name>
    <dbReference type="NCBI Taxonomy" id="29817"/>
    <lineage>
        <taxon>Eukaryota</taxon>
        <taxon>Viridiplantae</taxon>
        <taxon>Streptophyta</taxon>
        <taxon>Embryophyta</taxon>
        <taxon>Tracheophyta</taxon>
        <taxon>Spermatophyta</taxon>
        <taxon>Magnoliopsida</taxon>
        <taxon>Liliopsida</taxon>
        <taxon>Asparagales</taxon>
        <taxon>Iridaceae</taxon>
        <taxon>Iridoideae</taxon>
        <taxon>Irideae</taxon>
        <taxon>Iris</taxon>
    </lineage>
</organism>
<gene>
    <name evidence="1" type="ORF">M6B38_217730</name>
    <name evidence="2" type="ORF">M6B38_217735</name>
    <name evidence="3" type="ORF">M6B38_416690</name>
    <name evidence="4" type="ORF">M6B38_416695</name>
</gene>
<evidence type="ECO:0000313" key="4">
    <source>
        <dbReference type="EMBL" id="KAJ6816425.1"/>
    </source>
</evidence>
<evidence type="ECO:0000313" key="3">
    <source>
        <dbReference type="EMBL" id="KAJ6816424.1"/>
    </source>
</evidence>